<evidence type="ECO:0000256" key="11">
    <source>
        <dbReference type="ARBA" id="ARBA00022960"/>
    </source>
</evidence>
<dbReference type="InterPro" id="IPR036615">
    <property type="entry name" value="Mur_ligase_C_dom_sf"/>
</dbReference>
<dbReference type="Gene3D" id="3.40.50.720">
    <property type="entry name" value="NAD(P)-binding Rossmann-like Domain"/>
    <property type="match status" value="1"/>
</dbReference>
<organism evidence="21 22">
    <name type="scientific">Gottschalkia acidurici (strain ATCC 7906 / DSM 604 / BCRC 14475 / CIP 104303 / KCTC 5404 / NCIMB 10678 / 9a)</name>
    <name type="common">Clostridium acidurici</name>
    <dbReference type="NCBI Taxonomy" id="1128398"/>
    <lineage>
        <taxon>Bacteria</taxon>
        <taxon>Bacillati</taxon>
        <taxon>Bacillota</taxon>
        <taxon>Tissierellia</taxon>
        <taxon>Tissierellales</taxon>
        <taxon>Gottschalkiaceae</taxon>
        <taxon>Gottschalkia</taxon>
    </lineage>
</organism>
<dbReference type="Gene3D" id="3.40.1190.10">
    <property type="entry name" value="Mur-like, catalytic domain"/>
    <property type="match status" value="1"/>
</dbReference>
<dbReference type="AlphaFoldDB" id="K0B015"/>
<comment type="similarity">
    <text evidence="4 17">Belongs to the MurCDEF family.</text>
</comment>
<dbReference type="GO" id="GO:0008764">
    <property type="term" value="F:UDP-N-acetylmuramoylalanine-D-glutamate ligase activity"/>
    <property type="evidence" value="ECO:0007669"/>
    <property type="project" value="UniProtKB-UniRule"/>
</dbReference>
<evidence type="ECO:0000256" key="13">
    <source>
        <dbReference type="ARBA" id="ARBA00023316"/>
    </source>
</evidence>
<sequence>MDIKNKNILIIGLGVSGVSTAKAINKLGANIWIVDSKCEDELVEYIRELEQIDVKYFLGNSDVDLEHIDIAIKSPGVPLEIPIIKSLNEKSIEVITDIELAYRLCENKFIAITGTNGKTTTTTLTGEILKNADKKCHVTGNIGVGILWEVVNSSEEDYFVIEASSFQLESTIKFKPKVSLVTNITPDHLNWHGTLENYIKSKKKIFKNQDKGDFTVLNYDDPVLRDMEKELNSQLVFFSSKEKLKKGLYIKDDYIVINDGKEITKVIKYDELKIPGKHNLENALSSIAICWALGIDIEIIRNTLRSFEGVEHRLEFVKEINGVKFYNDSKGTNPDASIKAIEAINSPIILIAGGMDKGGEFEEFISSFDGKVKVLVLLGETAEKIKETAINKDFKNIYIVKDIKEAVKKSFEISDIGDNILLSPACASWDMFKSYEERGDEFKNSVLTLREA</sequence>
<evidence type="ECO:0000313" key="22">
    <source>
        <dbReference type="Proteomes" id="UP000006094"/>
    </source>
</evidence>
<evidence type="ECO:0000313" key="21">
    <source>
        <dbReference type="EMBL" id="AFS78310.1"/>
    </source>
</evidence>
<dbReference type="InterPro" id="IPR036565">
    <property type="entry name" value="Mur-like_cat_sf"/>
</dbReference>
<comment type="subcellular location">
    <subcellularLocation>
        <location evidence="2 17 18">Cytoplasm</location>
    </subcellularLocation>
</comment>
<keyword evidence="7 17" id="KW-0963">Cytoplasm</keyword>
<keyword evidence="22" id="KW-1185">Reference proteome</keyword>
<protein>
    <recommendedName>
        <fullName evidence="6 17">UDP-N-acetylmuramoylalanine--D-glutamate ligase</fullName>
        <ecNumber evidence="5 17">6.3.2.9</ecNumber>
    </recommendedName>
    <alternativeName>
        <fullName evidence="15 17">D-glutamic acid-adding enzyme</fullName>
    </alternativeName>
    <alternativeName>
        <fullName evidence="14 17">UDP-N-acetylmuramoyl-L-alanyl-D-glutamate synthetase</fullName>
    </alternativeName>
</protein>
<comment type="catalytic activity">
    <reaction evidence="16 17 18">
        <text>UDP-N-acetyl-alpha-D-muramoyl-L-alanine + D-glutamate + ATP = UDP-N-acetyl-alpha-D-muramoyl-L-alanyl-D-glutamate + ADP + phosphate + H(+)</text>
        <dbReference type="Rhea" id="RHEA:16429"/>
        <dbReference type="ChEBI" id="CHEBI:15378"/>
        <dbReference type="ChEBI" id="CHEBI:29986"/>
        <dbReference type="ChEBI" id="CHEBI:30616"/>
        <dbReference type="ChEBI" id="CHEBI:43474"/>
        <dbReference type="ChEBI" id="CHEBI:83898"/>
        <dbReference type="ChEBI" id="CHEBI:83900"/>
        <dbReference type="ChEBI" id="CHEBI:456216"/>
        <dbReference type="EC" id="6.3.2.9"/>
    </reaction>
</comment>
<gene>
    <name evidence="17 21" type="primary">murD</name>
    <name evidence="21" type="ordered locus">Curi_c12990</name>
</gene>
<dbReference type="EC" id="6.3.2.9" evidence="5 17"/>
<keyword evidence="12 17" id="KW-0573">Peptidoglycan synthesis</keyword>
<evidence type="ECO:0000256" key="18">
    <source>
        <dbReference type="RuleBase" id="RU003664"/>
    </source>
</evidence>
<dbReference type="PANTHER" id="PTHR43692:SF1">
    <property type="entry name" value="UDP-N-ACETYLMURAMOYLALANINE--D-GLUTAMATE LIGASE"/>
    <property type="match status" value="1"/>
</dbReference>
<dbReference type="OrthoDB" id="9809796at2"/>
<dbReference type="GO" id="GO:0005524">
    <property type="term" value="F:ATP binding"/>
    <property type="evidence" value="ECO:0007669"/>
    <property type="project" value="UniProtKB-UniRule"/>
</dbReference>
<dbReference type="SUPFAM" id="SSF51984">
    <property type="entry name" value="MurCD N-terminal domain"/>
    <property type="match status" value="1"/>
</dbReference>
<comment type="function">
    <text evidence="1 17 18">Cell wall formation. Catalyzes the addition of glutamate to the nucleotide precursor UDP-N-acetylmuramoyl-L-alanine (UMA).</text>
</comment>
<evidence type="ECO:0000259" key="20">
    <source>
        <dbReference type="Pfam" id="PF08245"/>
    </source>
</evidence>
<keyword evidence="17 18" id="KW-0131">Cell cycle</keyword>
<evidence type="ECO:0000256" key="17">
    <source>
        <dbReference type="HAMAP-Rule" id="MF_00639"/>
    </source>
</evidence>
<keyword evidence="9 17" id="KW-0547">Nucleotide-binding</keyword>
<evidence type="ECO:0000256" key="4">
    <source>
        <dbReference type="ARBA" id="ARBA00010416"/>
    </source>
</evidence>
<dbReference type="PATRIC" id="fig|1128398.3.peg.1318"/>
<proteinExistence type="inferred from homology"/>
<dbReference type="Pfam" id="PF08245">
    <property type="entry name" value="Mur_ligase_M"/>
    <property type="match status" value="1"/>
</dbReference>
<dbReference type="GO" id="GO:0008360">
    <property type="term" value="P:regulation of cell shape"/>
    <property type="evidence" value="ECO:0007669"/>
    <property type="project" value="UniProtKB-KW"/>
</dbReference>
<dbReference type="Proteomes" id="UP000006094">
    <property type="component" value="Chromosome"/>
</dbReference>
<dbReference type="KEGG" id="cad:Curi_c12990"/>
<keyword evidence="13 17" id="KW-0961">Cell wall biogenesis/degradation</keyword>
<keyword evidence="11 17" id="KW-0133">Cell shape</keyword>
<evidence type="ECO:0000256" key="5">
    <source>
        <dbReference type="ARBA" id="ARBA00012212"/>
    </source>
</evidence>
<feature type="domain" description="Mur ligase C-terminal" evidence="19">
    <location>
        <begin position="312"/>
        <end position="426"/>
    </location>
</feature>
<evidence type="ECO:0000256" key="3">
    <source>
        <dbReference type="ARBA" id="ARBA00004752"/>
    </source>
</evidence>
<dbReference type="GO" id="GO:0071555">
    <property type="term" value="P:cell wall organization"/>
    <property type="evidence" value="ECO:0007669"/>
    <property type="project" value="UniProtKB-KW"/>
</dbReference>
<dbReference type="PANTHER" id="PTHR43692">
    <property type="entry name" value="UDP-N-ACETYLMURAMOYLALANINE--D-GLUTAMATE LIGASE"/>
    <property type="match status" value="1"/>
</dbReference>
<evidence type="ECO:0000256" key="15">
    <source>
        <dbReference type="ARBA" id="ARBA00032324"/>
    </source>
</evidence>
<keyword evidence="10 17" id="KW-0067">ATP-binding</keyword>
<evidence type="ECO:0000256" key="16">
    <source>
        <dbReference type="ARBA" id="ARBA00047632"/>
    </source>
</evidence>
<keyword evidence="17 18" id="KW-0132">Cell division</keyword>
<dbReference type="NCBIfam" id="TIGR01087">
    <property type="entry name" value="murD"/>
    <property type="match status" value="1"/>
</dbReference>
<dbReference type="Gene3D" id="3.90.190.20">
    <property type="entry name" value="Mur ligase, C-terminal domain"/>
    <property type="match status" value="1"/>
</dbReference>
<dbReference type="EMBL" id="CP003326">
    <property type="protein sequence ID" value="AFS78310.1"/>
    <property type="molecule type" value="Genomic_DNA"/>
</dbReference>
<evidence type="ECO:0000256" key="8">
    <source>
        <dbReference type="ARBA" id="ARBA00022598"/>
    </source>
</evidence>
<dbReference type="GO" id="GO:0005737">
    <property type="term" value="C:cytoplasm"/>
    <property type="evidence" value="ECO:0007669"/>
    <property type="project" value="UniProtKB-SubCell"/>
</dbReference>
<evidence type="ECO:0000256" key="9">
    <source>
        <dbReference type="ARBA" id="ARBA00022741"/>
    </source>
</evidence>
<dbReference type="InterPro" id="IPR013221">
    <property type="entry name" value="Mur_ligase_cen"/>
</dbReference>
<evidence type="ECO:0000256" key="7">
    <source>
        <dbReference type="ARBA" id="ARBA00022490"/>
    </source>
</evidence>
<evidence type="ECO:0000256" key="14">
    <source>
        <dbReference type="ARBA" id="ARBA00030398"/>
    </source>
</evidence>
<dbReference type="eggNOG" id="COG0771">
    <property type="taxonomic scope" value="Bacteria"/>
</dbReference>
<dbReference type="Pfam" id="PF02875">
    <property type="entry name" value="Mur_ligase_C"/>
    <property type="match status" value="1"/>
</dbReference>
<dbReference type="HOGENOM" id="CLU_032540_0_0_9"/>
<accession>K0B015</accession>
<comment type="pathway">
    <text evidence="3 17 18">Cell wall biogenesis; peptidoglycan biosynthesis.</text>
</comment>
<dbReference type="SUPFAM" id="SSF53623">
    <property type="entry name" value="MurD-like peptide ligases, catalytic domain"/>
    <property type="match status" value="1"/>
</dbReference>
<dbReference type="InterPro" id="IPR005762">
    <property type="entry name" value="MurD"/>
</dbReference>
<feature type="binding site" evidence="17">
    <location>
        <begin position="114"/>
        <end position="120"/>
    </location>
    <ligand>
        <name>ATP</name>
        <dbReference type="ChEBI" id="CHEBI:30616"/>
    </ligand>
</feature>
<evidence type="ECO:0000256" key="10">
    <source>
        <dbReference type="ARBA" id="ARBA00022840"/>
    </source>
</evidence>
<evidence type="ECO:0000256" key="2">
    <source>
        <dbReference type="ARBA" id="ARBA00004496"/>
    </source>
</evidence>
<feature type="domain" description="Mur ligase central" evidence="20">
    <location>
        <begin position="112"/>
        <end position="289"/>
    </location>
</feature>
<evidence type="ECO:0000256" key="6">
    <source>
        <dbReference type="ARBA" id="ARBA00015655"/>
    </source>
</evidence>
<dbReference type="UniPathway" id="UPA00219"/>
<dbReference type="InterPro" id="IPR004101">
    <property type="entry name" value="Mur_ligase_C"/>
</dbReference>
<reference evidence="21 22" key="1">
    <citation type="journal article" date="2012" name="PLoS ONE">
        <title>The purine-utilizing bacterium Clostridium acidurici 9a: a genome-guided metabolic reconsideration.</title>
        <authorList>
            <person name="Hartwich K."/>
            <person name="Poehlein A."/>
            <person name="Daniel R."/>
        </authorList>
    </citation>
    <scope>NUCLEOTIDE SEQUENCE [LARGE SCALE GENOMIC DNA]</scope>
    <source>
        <strain evidence="22">ATCC 7906 / DSM 604 / BCRC 14475 / CIP 104303 / KCTC 5404 / NCIMB 10678 / 9a</strain>
    </source>
</reference>
<evidence type="ECO:0000259" key="19">
    <source>
        <dbReference type="Pfam" id="PF02875"/>
    </source>
</evidence>
<evidence type="ECO:0000256" key="1">
    <source>
        <dbReference type="ARBA" id="ARBA00002734"/>
    </source>
</evidence>
<dbReference type="GO" id="GO:0009252">
    <property type="term" value="P:peptidoglycan biosynthetic process"/>
    <property type="evidence" value="ECO:0007669"/>
    <property type="project" value="UniProtKB-UniRule"/>
</dbReference>
<dbReference type="HAMAP" id="MF_00639">
    <property type="entry name" value="MurD"/>
    <property type="match status" value="1"/>
</dbReference>
<name>K0B015_GOTA9</name>
<dbReference type="Pfam" id="PF21799">
    <property type="entry name" value="MurD-like_N"/>
    <property type="match status" value="1"/>
</dbReference>
<dbReference type="STRING" id="1128398.Curi_c12990"/>
<dbReference type="SUPFAM" id="SSF53244">
    <property type="entry name" value="MurD-like peptide ligases, peptide-binding domain"/>
    <property type="match status" value="1"/>
</dbReference>
<keyword evidence="8 17" id="KW-0436">Ligase</keyword>
<dbReference type="GO" id="GO:0051301">
    <property type="term" value="P:cell division"/>
    <property type="evidence" value="ECO:0007669"/>
    <property type="project" value="UniProtKB-KW"/>
</dbReference>
<dbReference type="RefSeq" id="WP_014967447.1">
    <property type="nucleotide sequence ID" value="NC_018664.1"/>
</dbReference>
<evidence type="ECO:0000256" key="12">
    <source>
        <dbReference type="ARBA" id="ARBA00022984"/>
    </source>
</evidence>